<evidence type="ECO:0000313" key="1">
    <source>
        <dbReference type="EMBL" id="KAF8869198.1"/>
    </source>
</evidence>
<keyword evidence="2" id="KW-1185">Reference proteome</keyword>
<dbReference type="AlphaFoldDB" id="A0A9P5N6T5"/>
<gene>
    <name evidence="1" type="ORF">CPB84DRAFT_1694674</name>
</gene>
<accession>A0A9P5N6T5</accession>
<protein>
    <submittedName>
        <fullName evidence="1">Uncharacterized protein</fullName>
    </submittedName>
</protein>
<evidence type="ECO:0000313" key="2">
    <source>
        <dbReference type="Proteomes" id="UP000724874"/>
    </source>
</evidence>
<reference evidence="1" key="1">
    <citation type="submission" date="2020-11" db="EMBL/GenBank/DDBJ databases">
        <authorList>
            <consortium name="DOE Joint Genome Institute"/>
            <person name="Ahrendt S."/>
            <person name="Riley R."/>
            <person name="Andreopoulos W."/>
            <person name="LaButti K."/>
            <person name="Pangilinan J."/>
            <person name="Ruiz-duenas F.J."/>
            <person name="Barrasa J.M."/>
            <person name="Sanchez-Garcia M."/>
            <person name="Camarero S."/>
            <person name="Miyauchi S."/>
            <person name="Serrano A."/>
            <person name="Linde D."/>
            <person name="Babiker R."/>
            <person name="Drula E."/>
            <person name="Ayuso-Fernandez I."/>
            <person name="Pacheco R."/>
            <person name="Padilla G."/>
            <person name="Ferreira P."/>
            <person name="Barriuso J."/>
            <person name="Kellner H."/>
            <person name="Castanera R."/>
            <person name="Alfaro M."/>
            <person name="Ramirez L."/>
            <person name="Pisabarro A.G."/>
            <person name="Kuo A."/>
            <person name="Tritt A."/>
            <person name="Lipzen A."/>
            <person name="He G."/>
            <person name="Yan M."/>
            <person name="Ng V."/>
            <person name="Cullen D."/>
            <person name="Martin F."/>
            <person name="Rosso M.-N."/>
            <person name="Henrissat B."/>
            <person name="Hibbett D."/>
            <person name="Martinez A.T."/>
            <person name="Grigoriev I.V."/>
        </authorList>
    </citation>
    <scope>NUCLEOTIDE SEQUENCE</scope>
    <source>
        <strain evidence="1">AH 44721</strain>
    </source>
</reference>
<dbReference type="EMBL" id="JADNYJ010000482">
    <property type="protein sequence ID" value="KAF8869198.1"/>
    <property type="molecule type" value="Genomic_DNA"/>
</dbReference>
<dbReference type="OrthoDB" id="3046455at2759"/>
<name>A0A9P5N6T5_GYMJU</name>
<organism evidence="1 2">
    <name type="scientific">Gymnopilus junonius</name>
    <name type="common">Spectacular rustgill mushroom</name>
    <name type="synonym">Gymnopilus spectabilis subsp. junonius</name>
    <dbReference type="NCBI Taxonomy" id="109634"/>
    <lineage>
        <taxon>Eukaryota</taxon>
        <taxon>Fungi</taxon>
        <taxon>Dikarya</taxon>
        <taxon>Basidiomycota</taxon>
        <taxon>Agaricomycotina</taxon>
        <taxon>Agaricomycetes</taxon>
        <taxon>Agaricomycetidae</taxon>
        <taxon>Agaricales</taxon>
        <taxon>Agaricineae</taxon>
        <taxon>Hymenogastraceae</taxon>
        <taxon>Gymnopilus</taxon>
    </lineage>
</organism>
<dbReference type="Proteomes" id="UP000724874">
    <property type="component" value="Unassembled WGS sequence"/>
</dbReference>
<comment type="caution">
    <text evidence="1">The sequence shown here is derived from an EMBL/GenBank/DDBJ whole genome shotgun (WGS) entry which is preliminary data.</text>
</comment>
<sequence>MLKEGEVTCYMCSKNLKVNKIRDHVAAHILTAEYGYLQFGLTTPVGEDNPCGYCGRSNTCDISIGRKRGVDSPKSHCLNYCKFSLKAAAFTTDSSPSTNHPIACQLCKKKDGRSQDVKSIVWSYNLPQNIQKEHPNAARELPGCEK</sequence>
<proteinExistence type="predicted"/>